<feature type="region of interest" description="Disordered" evidence="1">
    <location>
        <begin position="1"/>
        <end position="32"/>
    </location>
</feature>
<accession>A0ABQ9GMX3</accession>
<feature type="compositionally biased region" description="Low complexity" evidence="1">
    <location>
        <begin position="142"/>
        <end position="157"/>
    </location>
</feature>
<keyword evidence="3" id="KW-1185">Reference proteome</keyword>
<organism evidence="2 3">
    <name type="scientific">Dryococelus australis</name>
    <dbReference type="NCBI Taxonomy" id="614101"/>
    <lineage>
        <taxon>Eukaryota</taxon>
        <taxon>Metazoa</taxon>
        <taxon>Ecdysozoa</taxon>
        <taxon>Arthropoda</taxon>
        <taxon>Hexapoda</taxon>
        <taxon>Insecta</taxon>
        <taxon>Pterygota</taxon>
        <taxon>Neoptera</taxon>
        <taxon>Polyneoptera</taxon>
        <taxon>Phasmatodea</taxon>
        <taxon>Verophasmatodea</taxon>
        <taxon>Anareolatae</taxon>
        <taxon>Phasmatidae</taxon>
        <taxon>Eurycanthinae</taxon>
        <taxon>Dryococelus</taxon>
    </lineage>
</organism>
<comment type="caution">
    <text evidence="2">The sequence shown here is derived from an EMBL/GenBank/DDBJ whole genome shotgun (WGS) entry which is preliminary data.</text>
</comment>
<dbReference type="EMBL" id="JARBHB010000011">
    <property type="protein sequence ID" value="KAJ8873381.1"/>
    <property type="molecule type" value="Genomic_DNA"/>
</dbReference>
<proteinExistence type="predicted"/>
<feature type="compositionally biased region" description="Low complexity" evidence="1">
    <location>
        <begin position="168"/>
        <end position="185"/>
    </location>
</feature>
<reference evidence="2 3" key="1">
    <citation type="submission" date="2023-02" db="EMBL/GenBank/DDBJ databases">
        <title>LHISI_Scaffold_Assembly.</title>
        <authorList>
            <person name="Stuart O.P."/>
            <person name="Cleave R."/>
            <person name="Magrath M.J.L."/>
            <person name="Mikheyev A.S."/>
        </authorList>
    </citation>
    <scope>NUCLEOTIDE SEQUENCE [LARGE SCALE GENOMIC DNA]</scope>
    <source>
        <strain evidence="2">Daus_M_001</strain>
        <tissue evidence="2">Leg muscle</tissue>
    </source>
</reference>
<feature type="compositionally biased region" description="Basic and acidic residues" evidence="1">
    <location>
        <begin position="1"/>
        <end position="25"/>
    </location>
</feature>
<evidence type="ECO:0000313" key="2">
    <source>
        <dbReference type="EMBL" id="KAJ8873381.1"/>
    </source>
</evidence>
<sequence length="751" mass="81789">MQMRRVKGDPEKTPPKSDIVRHDSKVQNPVASPPGIEPGFDLICSKRLPIETLKFTVTSCFSAMMPELSDDSMEDDFKNNMTAALRQMLISESHTSLNKLIKDVIVKNLPPASNLTVISHTCLTTVSSSTVLTTPIQPSKATTSTTNSTSESGSTETDNTKPTSEAITSTTNSNTVSSSTTVASNESYHSYRLENREKSPNLIIFDTDTDHSAQVNEIISSLLSKTGEMFSGQKLQPYNLADFEQELYQSKIGAAILEVGLSGLRSLAISGNPDIQMMHTMVMATTDITFTNLKYSAKVVVDSTMSTWMAQGNAENLMGQLMVDVNWTNTSSNAIVVFKGFKLLPFVSEPNAILPQLECSPHTEASRDRFTHVGNMPDDAAGRRVFSAYIRPQCENDLSWRRACARRGWGSPWPMKMLFGTWGRSLVTAIAEGSVTSVQQRGGSTMALKISSLTGNFTTVAPTERDYPDENELMGVVRGAFISKIISKLQDAASEPVKNATSGKVWNIEAALATTQAPTQTPVHGSASPLSPLRAWAFALASSLPAMLAAKMLLDRMFMRVNDSPVPLLPAPWPSRPGSSCLSPYSSYCSLWKLFCTLTPHFIPPEDFEEVPPQQRDTDDSALVCIPIVPAQLQVMQVEFVILNPSLVKFAIINPSLVKFAILNPSLVKFAILNPSLVEFAILNPSLVKFAILNPSLVEFAILNPSLVKFAIINPSLVKFAIINPSLVEFAILNPSLVKFAIINPCPSALA</sequence>
<feature type="region of interest" description="Disordered" evidence="1">
    <location>
        <begin position="136"/>
        <end position="185"/>
    </location>
</feature>
<gene>
    <name evidence="2" type="ORF">PR048_027017</name>
</gene>
<name>A0ABQ9GMX3_9NEOP</name>
<protein>
    <submittedName>
        <fullName evidence="2">Uncharacterized protein</fullName>
    </submittedName>
</protein>
<evidence type="ECO:0000313" key="3">
    <source>
        <dbReference type="Proteomes" id="UP001159363"/>
    </source>
</evidence>
<evidence type="ECO:0000256" key="1">
    <source>
        <dbReference type="SAM" id="MobiDB-lite"/>
    </source>
</evidence>
<dbReference type="Proteomes" id="UP001159363">
    <property type="component" value="Chromosome 10"/>
</dbReference>